<dbReference type="AlphaFoldDB" id="K5CAY8"/>
<dbReference type="Gene3D" id="3.90.245.10">
    <property type="entry name" value="Ribonucleoside hydrolase-like"/>
    <property type="match status" value="1"/>
</dbReference>
<dbReference type="GO" id="GO:0016799">
    <property type="term" value="F:hydrolase activity, hydrolyzing N-glycosyl compounds"/>
    <property type="evidence" value="ECO:0007669"/>
    <property type="project" value="InterPro"/>
</dbReference>
<dbReference type="InterPro" id="IPR036452">
    <property type="entry name" value="Ribo_hydro-like"/>
</dbReference>
<dbReference type="InterPro" id="IPR013783">
    <property type="entry name" value="Ig-like_fold"/>
</dbReference>
<sequence length="527" mass="59344">MIQLSRKASLACLSALLIFAVDASLPTNTAGSEIEFAGDGTGQAADGKAASPKTQPSGTNRTPTVTFGVPEKPNASKKPRVLVTSDGEIDDQCSLVRFLLYANEWDIEGIITSSSQYHAHGHRWPGDDWVQPFLAAYSKIYPNLVQHDPEYPTTEFLQSRTLLGNVRTEGEMDEITPGSQHIVKVLLDETDDRPIWIQAWGGTNTIARALKTIELDHPDKMESVANKIRFFFIWEQDTTYQSYIRPRWGKYNIPTIISDQFIAIFYRWKKYLPAEQQSFLAGSWMQPNILKDHGPLCALYPAHTGDDKGFDAGDFRSEGDSPAFLHTIPVGLRSMESPGWGGWGGRYVKVRENTWLDPVADANYRYPDGRWYGNSAWGRSRLRENRPNDTELTQYVKPIWRWMEAMQNDFASRADWCVKSFAEANHPPIVKLATPLDLQVQAGEEVSLSANGSSDPDGDQLNYRWWHYQEAGTFPHTIQIRDAAQQDASFSVPKSARQGETIHLICEVTDNGTPALTRYQRVVIQVK</sequence>
<feature type="chain" id="PRO_5003886312" evidence="2">
    <location>
        <begin position="24"/>
        <end position="527"/>
    </location>
</feature>
<name>K5CAY8_RHOBT</name>
<accession>K5CAY8</accession>
<keyword evidence="2" id="KW-0732">Signal</keyword>
<dbReference type="Gene3D" id="2.60.40.10">
    <property type="entry name" value="Immunoglobulins"/>
    <property type="match status" value="1"/>
</dbReference>
<evidence type="ECO:0000256" key="2">
    <source>
        <dbReference type="SAM" id="SignalP"/>
    </source>
</evidence>
<comment type="caution">
    <text evidence="4">The sequence shown here is derived from an EMBL/GenBank/DDBJ whole genome shotgun (WGS) entry which is preliminary data.</text>
</comment>
<dbReference type="InterPro" id="IPR007110">
    <property type="entry name" value="Ig-like_dom"/>
</dbReference>
<evidence type="ECO:0000313" key="4">
    <source>
        <dbReference type="EMBL" id="EKK00500.1"/>
    </source>
</evidence>
<dbReference type="EMBL" id="AMCW01000120">
    <property type="protein sequence ID" value="EKK00500.1"/>
    <property type="molecule type" value="Genomic_DNA"/>
</dbReference>
<dbReference type="RefSeq" id="WP_007333774.1">
    <property type="nucleotide sequence ID" value="NZ_AMCW01000120.1"/>
</dbReference>
<dbReference type="InterPro" id="IPR011483">
    <property type="entry name" value="Sde182_NH-like"/>
</dbReference>
<dbReference type="Proteomes" id="UP000007993">
    <property type="component" value="Unassembled WGS sequence"/>
</dbReference>
<feature type="compositionally biased region" description="Polar residues" evidence="1">
    <location>
        <begin position="52"/>
        <end position="65"/>
    </location>
</feature>
<feature type="signal peptide" evidence="2">
    <location>
        <begin position="1"/>
        <end position="23"/>
    </location>
</feature>
<dbReference type="Pfam" id="PF07632">
    <property type="entry name" value="Sde182_NH-like"/>
    <property type="match status" value="1"/>
</dbReference>
<feature type="domain" description="Ig-like" evidence="3">
    <location>
        <begin position="427"/>
        <end position="523"/>
    </location>
</feature>
<evidence type="ECO:0000313" key="5">
    <source>
        <dbReference type="Proteomes" id="UP000007993"/>
    </source>
</evidence>
<reference evidence="4 5" key="1">
    <citation type="journal article" date="2013" name="Mar. Genomics">
        <title>Expression of sulfatases in Rhodopirellula baltica and the diversity of sulfatases in the genus Rhodopirellula.</title>
        <authorList>
            <person name="Wegner C.E."/>
            <person name="Richter-Heitmann T."/>
            <person name="Klindworth A."/>
            <person name="Klockow C."/>
            <person name="Richter M."/>
            <person name="Achstetter T."/>
            <person name="Glockner F.O."/>
            <person name="Harder J."/>
        </authorList>
    </citation>
    <scope>NUCLEOTIDE SEQUENCE [LARGE SCALE GENOMIC DNA]</scope>
    <source>
        <strain evidence="4 5">SH28</strain>
    </source>
</reference>
<proteinExistence type="predicted"/>
<organism evidence="4 5">
    <name type="scientific">Rhodopirellula baltica SH28</name>
    <dbReference type="NCBI Taxonomy" id="993517"/>
    <lineage>
        <taxon>Bacteria</taxon>
        <taxon>Pseudomonadati</taxon>
        <taxon>Planctomycetota</taxon>
        <taxon>Planctomycetia</taxon>
        <taxon>Pirellulales</taxon>
        <taxon>Pirellulaceae</taxon>
        <taxon>Rhodopirellula</taxon>
    </lineage>
</organism>
<evidence type="ECO:0000259" key="3">
    <source>
        <dbReference type="PROSITE" id="PS50835"/>
    </source>
</evidence>
<dbReference type="InterPro" id="IPR048527">
    <property type="entry name" value="Sde182_C"/>
</dbReference>
<evidence type="ECO:0000256" key="1">
    <source>
        <dbReference type="SAM" id="MobiDB-lite"/>
    </source>
</evidence>
<dbReference type="PATRIC" id="fig|993517.3.peg.4596"/>
<gene>
    <name evidence="4" type="ORF">RBSH_04227</name>
</gene>
<dbReference type="PROSITE" id="PS50835">
    <property type="entry name" value="IG_LIKE"/>
    <property type="match status" value="1"/>
</dbReference>
<feature type="region of interest" description="Disordered" evidence="1">
    <location>
        <begin position="34"/>
        <end position="77"/>
    </location>
</feature>
<dbReference type="Pfam" id="PF21027">
    <property type="entry name" value="Sde0182_C"/>
    <property type="match status" value="1"/>
</dbReference>
<protein>
    <submittedName>
        <fullName evidence="4">Secreted protein containing DUF1593</fullName>
    </submittedName>
</protein>